<evidence type="ECO:0000313" key="2">
    <source>
        <dbReference type="EMBL" id="ABL01010.1"/>
    </source>
</evidence>
<dbReference type="EMBL" id="CP000482">
    <property type="protein sequence ID" value="ABL01010.1"/>
    <property type="molecule type" value="Genomic_DNA"/>
</dbReference>
<dbReference type="OrthoDB" id="9807950at2"/>
<accession>A1AUI9</accession>
<dbReference type="InterPro" id="IPR029025">
    <property type="entry name" value="T3SS_substrate_exporter_C"/>
</dbReference>
<dbReference type="AlphaFoldDB" id="A1AUI9"/>
<evidence type="ECO:0000256" key="1">
    <source>
        <dbReference type="ARBA" id="ARBA00010690"/>
    </source>
</evidence>
<dbReference type="Pfam" id="PF01312">
    <property type="entry name" value="Bac_export_2"/>
    <property type="match status" value="1"/>
</dbReference>
<dbReference type="Gene3D" id="3.40.1690.10">
    <property type="entry name" value="secretion proteins EscU"/>
    <property type="match status" value="1"/>
</dbReference>
<name>A1AUI9_PELPD</name>
<keyword evidence="3" id="KW-1185">Reference proteome</keyword>
<proteinExistence type="inferred from homology"/>
<protein>
    <submittedName>
        <fullName evidence="2">FlhB domain protein</fullName>
    </submittedName>
</protein>
<dbReference type="GO" id="GO:0009306">
    <property type="term" value="P:protein secretion"/>
    <property type="evidence" value="ECO:0007669"/>
    <property type="project" value="InterPro"/>
</dbReference>
<dbReference type="eggNOG" id="COG2257">
    <property type="taxonomic scope" value="Bacteria"/>
</dbReference>
<dbReference type="KEGG" id="ppd:Ppro_3417"/>
<dbReference type="GO" id="GO:0005886">
    <property type="term" value="C:plasma membrane"/>
    <property type="evidence" value="ECO:0007669"/>
    <property type="project" value="TreeGrafter"/>
</dbReference>
<dbReference type="STRING" id="338966.Ppro_3417"/>
<dbReference type="SUPFAM" id="SSF160544">
    <property type="entry name" value="EscU C-terminal domain-like"/>
    <property type="match status" value="1"/>
</dbReference>
<dbReference type="RefSeq" id="WP_011737226.1">
    <property type="nucleotide sequence ID" value="NC_008609.1"/>
</dbReference>
<reference evidence="2 3" key="1">
    <citation type="submission" date="2006-10" db="EMBL/GenBank/DDBJ databases">
        <title>Complete sequence of chromosome of Pelobacter propionicus DSM 2379.</title>
        <authorList>
            <consortium name="US DOE Joint Genome Institute"/>
            <person name="Copeland A."/>
            <person name="Lucas S."/>
            <person name="Lapidus A."/>
            <person name="Barry K."/>
            <person name="Detter J.C."/>
            <person name="Glavina del Rio T."/>
            <person name="Hammon N."/>
            <person name="Israni S."/>
            <person name="Dalin E."/>
            <person name="Tice H."/>
            <person name="Pitluck S."/>
            <person name="Saunders E."/>
            <person name="Brettin T."/>
            <person name="Bruce D."/>
            <person name="Han C."/>
            <person name="Tapia R."/>
            <person name="Schmutz J."/>
            <person name="Larimer F."/>
            <person name="Land M."/>
            <person name="Hauser L."/>
            <person name="Kyrpides N."/>
            <person name="Kim E."/>
            <person name="Lovley D."/>
            <person name="Richardson P."/>
        </authorList>
    </citation>
    <scope>NUCLEOTIDE SEQUENCE [LARGE SCALE GENOMIC DNA]</scope>
    <source>
        <strain evidence="3">DSM 2379 / NBRC 103807 / OttBd1</strain>
    </source>
</reference>
<dbReference type="InterPro" id="IPR006135">
    <property type="entry name" value="T3SS_substrate_exporter"/>
</dbReference>
<comment type="similarity">
    <text evidence="1">Belongs to the type III secretion exporter family.</text>
</comment>
<gene>
    <name evidence="2" type="ordered locus">Ppro_3417</name>
</gene>
<dbReference type="PANTHER" id="PTHR30531:SF12">
    <property type="entry name" value="FLAGELLAR BIOSYNTHETIC PROTEIN FLHB"/>
    <property type="match status" value="1"/>
</dbReference>
<sequence>MTNPDSDERKAAAISYKQGYYAPVVVARGKGVMAEAIIACAREAGVYIHESPELVQLLMQVDTDQFIPPELYRAVAEVLVWLYRMEAETGGTHPIDRERHGIAGMESE</sequence>
<dbReference type="PANTHER" id="PTHR30531">
    <property type="entry name" value="FLAGELLAR BIOSYNTHETIC PROTEIN FLHB"/>
    <property type="match status" value="1"/>
</dbReference>
<dbReference type="HOGENOM" id="CLU_041013_4_1_7"/>
<dbReference type="Proteomes" id="UP000006732">
    <property type="component" value="Chromosome"/>
</dbReference>
<evidence type="ECO:0000313" key="3">
    <source>
        <dbReference type="Proteomes" id="UP000006732"/>
    </source>
</evidence>
<organism evidence="2 3">
    <name type="scientific">Pelobacter propionicus (strain DSM 2379 / NBRC 103807 / OttBd1)</name>
    <dbReference type="NCBI Taxonomy" id="338966"/>
    <lineage>
        <taxon>Bacteria</taxon>
        <taxon>Pseudomonadati</taxon>
        <taxon>Thermodesulfobacteriota</taxon>
        <taxon>Desulfuromonadia</taxon>
        <taxon>Desulfuromonadales</taxon>
        <taxon>Desulfuromonadaceae</taxon>
        <taxon>Pelobacter</taxon>
    </lineage>
</organism>